<dbReference type="Pfam" id="PF05691">
    <property type="entry name" value="Raffinose_syn"/>
    <property type="match status" value="1"/>
</dbReference>
<dbReference type="InterPro" id="IPR017853">
    <property type="entry name" value="GH"/>
</dbReference>
<keyword evidence="5" id="KW-0119">Carbohydrate metabolism</keyword>
<reference evidence="8" key="1">
    <citation type="submission" date="2025-08" db="UniProtKB">
        <authorList>
            <consortium name="RefSeq"/>
        </authorList>
    </citation>
    <scope>IDENTIFICATION</scope>
    <source>
        <strain evidence="8">OHB3-1</strain>
    </source>
</reference>
<dbReference type="GeneID" id="111008605"/>
<evidence type="ECO:0000256" key="6">
    <source>
        <dbReference type="ARBA" id="ARBA00049426"/>
    </source>
</evidence>
<dbReference type="PANTHER" id="PTHR31268:SF37">
    <property type="entry name" value="GALACTINOL--SUCROSE GALACTOSYLTRANSFERASE"/>
    <property type="match status" value="1"/>
</dbReference>
<name>A0A6J1C5K5_MOMCH</name>
<gene>
    <name evidence="8" type="primary">LOC111008605</name>
</gene>
<dbReference type="RefSeq" id="XP_022137045.1">
    <property type="nucleotide sequence ID" value="XM_022281353.1"/>
</dbReference>
<dbReference type="EC" id="2.4.1.82" evidence="2"/>
<dbReference type="GO" id="GO:0047274">
    <property type="term" value="F:galactinol-sucrose galactosyltransferase activity"/>
    <property type="evidence" value="ECO:0007669"/>
    <property type="project" value="UniProtKB-EC"/>
</dbReference>
<organism evidence="7 8">
    <name type="scientific">Momordica charantia</name>
    <name type="common">Bitter gourd</name>
    <name type="synonym">Balsam pear</name>
    <dbReference type="NCBI Taxonomy" id="3673"/>
    <lineage>
        <taxon>Eukaryota</taxon>
        <taxon>Viridiplantae</taxon>
        <taxon>Streptophyta</taxon>
        <taxon>Embryophyta</taxon>
        <taxon>Tracheophyta</taxon>
        <taxon>Spermatophyta</taxon>
        <taxon>Magnoliopsida</taxon>
        <taxon>eudicotyledons</taxon>
        <taxon>Gunneridae</taxon>
        <taxon>Pentapetalae</taxon>
        <taxon>rosids</taxon>
        <taxon>fabids</taxon>
        <taxon>Cucurbitales</taxon>
        <taxon>Cucurbitaceae</taxon>
        <taxon>Momordiceae</taxon>
        <taxon>Momordica</taxon>
    </lineage>
</organism>
<protein>
    <recommendedName>
        <fullName evidence="2">galactinol--sucrose galactosyltransferase</fullName>
        <ecNumber evidence="2">2.4.1.82</ecNumber>
    </recommendedName>
</protein>
<evidence type="ECO:0000256" key="2">
    <source>
        <dbReference type="ARBA" id="ARBA00012708"/>
    </source>
</evidence>
<dbReference type="FunFam" id="3.20.20.70:FF:000311">
    <property type="entry name" value="Probable galactinol--sucrose galactosyltransferase 5"/>
    <property type="match status" value="1"/>
</dbReference>
<dbReference type="KEGG" id="mcha:111008605"/>
<evidence type="ECO:0000256" key="5">
    <source>
        <dbReference type="ARBA" id="ARBA00023277"/>
    </source>
</evidence>
<evidence type="ECO:0000256" key="3">
    <source>
        <dbReference type="ARBA" id="ARBA00022676"/>
    </source>
</evidence>
<evidence type="ECO:0000313" key="8">
    <source>
        <dbReference type="RefSeq" id="XP_022137045.1"/>
    </source>
</evidence>
<keyword evidence="4" id="KW-0808">Transferase</keyword>
<dbReference type="OrthoDB" id="4664297at2759"/>
<keyword evidence="3" id="KW-0328">Glycosyltransferase</keyword>
<dbReference type="Gene3D" id="3.20.20.70">
    <property type="entry name" value="Aldolase class I"/>
    <property type="match status" value="1"/>
</dbReference>
<dbReference type="PANTHER" id="PTHR31268">
    <property type="match status" value="1"/>
</dbReference>
<dbReference type="SUPFAM" id="SSF51445">
    <property type="entry name" value="(Trans)glycosidases"/>
    <property type="match status" value="1"/>
</dbReference>
<comment type="catalytic activity">
    <reaction evidence="6">
        <text>alpha-D-galactosyl-(1-&gt;3)-1D-myo-inositol + sucrose = raffinose + myo-inositol</text>
        <dbReference type="Rhea" id="RHEA:20161"/>
        <dbReference type="ChEBI" id="CHEBI:16634"/>
        <dbReference type="ChEBI" id="CHEBI:17268"/>
        <dbReference type="ChEBI" id="CHEBI:17505"/>
        <dbReference type="ChEBI" id="CHEBI:17992"/>
        <dbReference type="EC" id="2.4.1.82"/>
    </reaction>
</comment>
<dbReference type="AlphaFoldDB" id="A0A6J1C5K5"/>
<evidence type="ECO:0000256" key="1">
    <source>
        <dbReference type="ARBA" id="ARBA00007240"/>
    </source>
</evidence>
<dbReference type="InterPro" id="IPR013785">
    <property type="entry name" value="Aldolase_TIM"/>
</dbReference>
<proteinExistence type="inferred from homology"/>
<keyword evidence="7" id="KW-1185">Reference proteome</keyword>
<sequence length="784" mass="87012">MAPPSLTKNAINDEVVGVLNASSRPALSITLKDSNFVANGHHPILTHVPPYITATPSPLISETETQLAVGCFVGFDADESNSCHVASIGRLRGIRFSSIFRFKVWWTTQWVGTCGSDVQHETQMMILDRSDQGRPFVLLLPILEGAFRCSLRPGGDGDDTVAMWVESGSTCVRASRFRSCLYIQVGEDPYSLVKDAMKAVKLSLGTFKLLEEKTPPGIMDKFGWCTWDAFYLKVNPQGIRTGVKCLVDGGCPPGMVLIDDGWQSIAHDADSITDGREQEAMDLTTAGEQMPCRLIKFEENYKFREYKSDRENCKGLGAFVKDLKEEFRSVEYVYVWHALCGYWGGIRPNVLGMPLSRIISPNLSQELEMTMEDLAVDKIVSSGIGLVPPELAHKMYEGLHSHLQSAGIDGVKVDVIHLLEMLSEEFGGRIELAKAYYTALTMSIHKYFKGNGVIASMEHCNDFMYLGTEAITLGRVGDDFWTKDLSGDPYWLQGCHMVHCAYNSLWMGNMIHPDWDMFQSNHPCAEFHAASRAISGGPIYISDSVGSHNFNLLKSLVLPDGSILRCQYHALPTRDCLFEDPLHDGKTILKFWNLNKFTGALGLFNCQGGGWCPKTRQNRRASEYARTLTCVAGPKDIEWNNGKTPISVKGVNFFAIYMVRQKKLELLKASENLEYSIAPLNYQLLVVSPVTVLSKPYVGFAPIGLANMLNPGGAIQSLEIDENEGLVRVGARGCGEILVFASEGPRSCKIDGEDVGFEYEDDQMVKIQVPWPGSSRLSIIEYRF</sequence>
<evidence type="ECO:0000256" key="4">
    <source>
        <dbReference type="ARBA" id="ARBA00022679"/>
    </source>
</evidence>
<dbReference type="InterPro" id="IPR008811">
    <property type="entry name" value="Glycosyl_hydrolases_36"/>
</dbReference>
<accession>A0A6J1C5K5</accession>
<comment type="similarity">
    <text evidence="1">Belongs to the glycosyl hydrolases 36 family.</text>
</comment>
<dbReference type="Proteomes" id="UP000504603">
    <property type="component" value="Unplaced"/>
</dbReference>
<evidence type="ECO:0000313" key="7">
    <source>
        <dbReference type="Proteomes" id="UP000504603"/>
    </source>
</evidence>